<sequence length="129" mass="14554">MDFTNLENLIFLLTYSSSAECKKLKGIQLKKHLTNTLTYSTLVGMSLLLNDFHFLSPSQKSPPNFRPAEQALNNAFRVTKSNKSPINVAFPFTFFSPSPSTRPGNRYGLMPRAILQNSLSVYTFDGKRE</sequence>
<dbReference type="AlphaFoldDB" id="A0AAV4TPJ8"/>
<reference evidence="1 2" key="1">
    <citation type="submission" date="2021-06" db="EMBL/GenBank/DDBJ databases">
        <title>Caerostris extrusa draft genome.</title>
        <authorList>
            <person name="Kono N."/>
            <person name="Arakawa K."/>
        </authorList>
    </citation>
    <scope>NUCLEOTIDE SEQUENCE [LARGE SCALE GENOMIC DNA]</scope>
</reference>
<evidence type="ECO:0000313" key="1">
    <source>
        <dbReference type="EMBL" id="GIY47049.1"/>
    </source>
</evidence>
<gene>
    <name evidence="1" type="ORF">CEXT_347411</name>
</gene>
<dbReference type="Proteomes" id="UP001054945">
    <property type="component" value="Unassembled WGS sequence"/>
</dbReference>
<comment type="caution">
    <text evidence="1">The sequence shown here is derived from an EMBL/GenBank/DDBJ whole genome shotgun (WGS) entry which is preliminary data.</text>
</comment>
<dbReference type="EMBL" id="BPLR01011519">
    <property type="protein sequence ID" value="GIY47049.1"/>
    <property type="molecule type" value="Genomic_DNA"/>
</dbReference>
<evidence type="ECO:0000313" key="2">
    <source>
        <dbReference type="Proteomes" id="UP001054945"/>
    </source>
</evidence>
<proteinExistence type="predicted"/>
<accession>A0AAV4TPJ8</accession>
<protein>
    <submittedName>
        <fullName evidence="1">Uncharacterized protein</fullName>
    </submittedName>
</protein>
<name>A0AAV4TPJ8_CAEEX</name>
<organism evidence="1 2">
    <name type="scientific">Caerostris extrusa</name>
    <name type="common">Bark spider</name>
    <name type="synonym">Caerostris bankana</name>
    <dbReference type="NCBI Taxonomy" id="172846"/>
    <lineage>
        <taxon>Eukaryota</taxon>
        <taxon>Metazoa</taxon>
        <taxon>Ecdysozoa</taxon>
        <taxon>Arthropoda</taxon>
        <taxon>Chelicerata</taxon>
        <taxon>Arachnida</taxon>
        <taxon>Araneae</taxon>
        <taxon>Araneomorphae</taxon>
        <taxon>Entelegynae</taxon>
        <taxon>Araneoidea</taxon>
        <taxon>Araneidae</taxon>
        <taxon>Caerostris</taxon>
    </lineage>
</organism>
<keyword evidence="2" id="KW-1185">Reference proteome</keyword>